<evidence type="ECO:0000313" key="2">
    <source>
        <dbReference type="EMBL" id="AQP45690.1"/>
    </source>
</evidence>
<reference evidence="1 3" key="1">
    <citation type="journal article" date="2016" name="Int. J. Syst. Evol. Microbiol.">
        <title>Tessaracoccus flavus sp. nov., isolated from the drainage system of a lindane-producing factory.</title>
        <authorList>
            <person name="Kumari R."/>
            <person name="Singh P."/>
            <person name="Schumann P."/>
            <person name="Lal R."/>
        </authorList>
    </citation>
    <scope>NUCLEOTIDE SEQUENCE [LARGE SCALE GENOMIC DNA]</scope>
    <source>
        <strain evidence="1 3">RP1T</strain>
    </source>
</reference>
<dbReference type="STRING" id="1610493.RPIT_09285"/>
<name>A0A1Q2CFY5_9ACTN</name>
<dbReference type="AlphaFoldDB" id="A0A1Q2CFY5"/>
<evidence type="ECO:0008006" key="4">
    <source>
        <dbReference type="Google" id="ProtNLM"/>
    </source>
</evidence>
<dbReference type="KEGG" id="tfl:RPIT_09285"/>
<dbReference type="Proteomes" id="UP000188324">
    <property type="component" value="Chromosome"/>
</dbReference>
<evidence type="ECO:0000313" key="3">
    <source>
        <dbReference type="Proteomes" id="UP000188324"/>
    </source>
</evidence>
<dbReference type="SUPFAM" id="SSF52540">
    <property type="entry name" value="P-loop containing nucleoside triphosphate hydrolases"/>
    <property type="match status" value="1"/>
</dbReference>
<organism evidence="1 3">
    <name type="scientific">Tessaracoccus flavus</name>
    <dbReference type="NCBI Taxonomy" id="1610493"/>
    <lineage>
        <taxon>Bacteria</taxon>
        <taxon>Bacillati</taxon>
        <taxon>Actinomycetota</taxon>
        <taxon>Actinomycetes</taxon>
        <taxon>Propionibacteriales</taxon>
        <taxon>Propionibacteriaceae</taxon>
        <taxon>Tessaracoccus</taxon>
    </lineage>
</organism>
<keyword evidence="3" id="KW-1185">Reference proteome</keyword>
<accession>A0A1Q2CFY5</accession>
<proteinExistence type="predicted"/>
<sequence>MSEHGCCRQQNGVMTMTLLEGEPAAGPWRALDTAELVNHVLQVAGQPLGRPQIVAVDGRGASGKSTLAAELKRAVARSAVVHTDDLAWHEPFFAWGHLLRDEILVTLHRGEGVRFQPPAWGLHGREGVIEVAAEADLVVIEGVGASQREFEHFVDASIWVQSDFQEAERRGIARDMAEGVNGDREQTIAFWHEWMAHEVRFLAEQRPWERACLVVAGSPTIDLDEGQFAVAPAPSNNPWL</sequence>
<dbReference type="KEGG" id="tfl:RPIT_13440"/>
<dbReference type="InterPro" id="IPR027417">
    <property type="entry name" value="P-loop_NTPase"/>
</dbReference>
<dbReference type="EMBL" id="CP019605">
    <property type="protein sequence ID" value="AQP45690.1"/>
    <property type="molecule type" value="Genomic_DNA"/>
</dbReference>
<evidence type="ECO:0000313" key="1">
    <source>
        <dbReference type="EMBL" id="AQP44955.1"/>
    </source>
</evidence>
<protein>
    <recommendedName>
        <fullName evidence="4">Uridine kinase</fullName>
    </recommendedName>
</protein>
<reference evidence="1" key="2">
    <citation type="submission" date="2017-02" db="EMBL/GenBank/DDBJ databases">
        <authorList>
            <person name="Peterson S.W."/>
        </authorList>
    </citation>
    <scope>NUCLEOTIDE SEQUENCE</scope>
    <source>
        <strain evidence="1">RP1T</strain>
    </source>
</reference>
<dbReference type="EMBL" id="CP019605">
    <property type="protein sequence ID" value="AQP44955.1"/>
    <property type="molecule type" value="Genomic_DNA"/>
</dbReference>
<dbReference type="Gene3D" id="3.40.50.300">
    <property type="entry name" value="P-loop containing nucleotide triphosphate hydrolases"/>
    <property type="match status" value="1"/>
</dbReference>
<gene>
    <name evidence="1" type="ORF">RPIT_09285</name>
    <name evidence="2" type="ORF">RPIT_13440</name>
</gene>